<evidence type="ECO:0000313" key="1">
    <source>
        <dbReference type="EMBL" id="MBU3804445.1"/>
    </source>
</evidence>
<proteinExistence type="predicted"/>
<dbReference type="Pfam" id="PF08876">
    <property type="entry name" value="DUF1836"/>
    <property type="match status" value="1"/>
</dbReference>
<reference evidence="1" key="1">
    <citation type="journal article" date="2021" name="PeerJ">
        <title>Extensive microbial diversity within the chicken gut microbiome revealed by metagenomics and culture.</title>
        <authorList>
            <person name="Gilroy R."/>
            <person name="Ravi A."/>
            <person name="Getino M."/>
            <person name="Pursley I."/>
            <person name="Horton D.L."/>
            <person name="Alikhan N.F."/>
            <person name="Baker D."/>
            <person name="Gharbi K."/>
            <person name="Hall N."/>
            <person name="Watson M."/>
            <person name="Adriaenssens E.M."/>
            <person name="Foster-Nyarko E."/>
            <person name="Jarju S."/>
            <person name="Secka A."/>
            <person name="Antonio M."/>
            <person name="Oren A."/>
            <person name="Chaudhuri R.R."/>
            <person name="La Ragione R."/>
            <person name="Hildebrand F."/>
            <person name="Pallen M.J."/>
        </authorList>
    </citation>
    <scope>NUCLEOTIDE SEQUENCE</scope>
    <source>
        <strain evidence="1">B5-657</strain>
    </source>
</reference>
<dbReference type="Proteomes" id="UP000824229">
    <property type="component" value="Unassembled WGS sequence"/>
</dbReference>
<dbReference type="EMBL" id="JAHLFQ010000152">
    <property type="protein sequence ID" value="MBU3804445.1"/>
    <property type="molecule type" value="Genomic_DNA"/>
</dbReference>
<dbReference type="AlphaFoldDB" id="A0A9E2KC51"/>
<comment type="caution">
    <text evidence="1">The sequence shown here is derived from an EMBL/GenBank/DDBJ whole genome shotgun (WGS) entry which is preliminary data.</text>
</comment>
<dbReference type="PANTHER" id="PTHR40056:SF1">
    <property type="entry name" value="DUF1836 DOMAIN-CONTAINING PROTEIN"/>
    <property type="match status" value="1"/>
</dbReference>
<evidence type="ECO:0000313" key="2">
    <source>
        <dbReference type="Proteomes" id="UP000824229"/>
    </source>
</evidence>
<organism evidence="1 2">
    <name type="scientific">Candidatus Cellulosilyticum pullistercoris</name>
    <dbReference type="NCBI Taxonomy" id="2838521"/>
    <lineage>
        <taxon>Bacteria</taxon>
        <taxon>Bacillati</taxon>
        <taxon>Bacillota</taxon>
        <taxon>Clostridia</taxon>
        <taxon>Lachnospirales</taxon>
        <taxon>Cellulosilyticaceae</taxon>
        <taxon>Cellulosilyticum</taxon>
    </lineage>
</organism>
<gene>
    <name evidence="1" type="ORF">H9872_06785</name>
</gene>
<accession>A0A9E2KC51</accession>
<dbReference type="InterPro" id="IPR014975">
    <property type="entry name" value="DUF1836"/>
</dbReference>
<name>A0A9E2KC51_9FIRM</name>
<dbReference type="PANTHER" id="PTHR40056">
    <property type="entry name" value="HYPOTHETICAL CYTOSOLIC PROTEIN"/>
    <property type="match status" value="1"/>
</dbReference>
<protein>
    <submittedName>
        <fullName evidence="1">DUF1836 domain-containing protein</fullName>
    </submittedName>
</protein>
<reference evidence="1" key="2">
    <citation type="submission" date="2021-04" db="EMBL/GenBank/DDBJ databases">
        <authorList>
            <person name="Gilroy R."/>
        </authorList>
    </citation>
    <scope>NUCLEOTIDE SEQUENCE</scope>
    <source>
        <strain evidence="1">B5-657</strain>
    </source>
</reference>
<sequence length="207" mass="24432">MNQEELKQMINMLNLKEKIELESIPNLDLYMDQVITLFEDNLNHTKRYEGDKLLTKTMINNYTKDKLLMRAVKKKYTKEHVLLMILLYELKQVLTIGDIKSLFGTIIKDDKVNEELLACIYQIYLDSKVICADEFEVETIRINEYVSQEIDKIGFDSKDIDHEKLSSMLEVIFLTEKANYYKRLAEKIIDEKISSITHKVSYMDDVK</sequence>